<dbReference type="EMBL" id="CM047940">
    <property type="protein sequence ID" value="KAI9904344.1"/>
    <property type="molecule type" value="Genomic_DNA"/>
</dbReference>
<evidence type="ECO:0000313" key="1">
    <source>
        <dbReference type="EMBL" id="KAI9904344.1"/>
    </source>
</evidence>
<sequence>MARYLTPAKIGLLVLVELYVEETMPADAIVPVLSFITSHLIEKGSDTSADETFKPTDRWRKAERTVSLVVSIKDFEKLLGSYPFLMGMPGRKMWDQFLDKLWGINSLDALHEFMEGLEGMLAKTKEQRRQETAEGIEPEPETGVKVTRHSIFGMFIRRATLEFGRLRFTDSAELWRDFVKYRQPTFVHMRRKNAGLGRLSFDNVLMHRGHESWDPTAASTLARVTYGDMLAGDHDNIHLLPVSSDDVETLLEFQIQQMQTYGSRIPLEIRHQFHDLLNDCFVLPSLRHYLTFLDAWRSGDYTTSFDYLYRYFDYTMQNRDRLFYQYALMNLAVLQADFGCFKEAVSAMLETVSTARENRDMTCLNFALNWLFHFGRANPELVRDLESNSMLGTGKETLAYLRVKAKETGMWSLWSSGLLSEAKLSIINGESMATAMESIIRSSQVIVEKNMKPMFGSQLAMTAAVWDRLGVPQMGNMISEVFLRCRSEDTIFHDELRITCRLAVLLAEKGQYEDALARLDELDENAMRTSKSNVYWHKYRGIIKLKRDLHHNNLEGAEAFLEQLLQIKVDDLEPDMAVMVDSLNIECLIRRGNLEAASTKVEKELSSMADEDNDVGQKLRLMLWEVYLLEKCGRPLRGFTIAMRAASIAWKARIMPHLYEALGYISHMLTALGEFDASIQLLIATIPRALECESSILPATLYSYLADANMGLAGQHEPRSVRRNEYMTSALDAVQRSFDYWSEVEDTKKQCELMAKRAMIMKIWGDMKLAASYAAAYVSLKKNADLLASN</sequence>
<keyword evidence="2" id="KW-1185">Reference proteome</keyword>
<evidence type="ECO:0000313" key="2">
    <source>
        <dbReference type="Proteomes" id="UP001163324"/>
    </source>
</evidence>
<accession>A0ACC0VD62</accession>
<proteinExistence type="predicted"/>
<comment type="caution">
    <text evidence="1">The sequence shown here is derived from an EMBL/GenBank/DDBJ whole genome shotgun (WGS) entry which is preliminary data.</text>
</comment>
<protein>
    <submittedName>
        <fullName evidence="1">Uncharacterized protein</fullName>
    </submittedName>
</protein>
<reference evidence="1" key="1">
    <citation type="submission" date="2022-10" db="EMBL/GenBank/DDBJ databases">
        <title>Complete Genome of Trichothecium roseum strain YXFP-22015, a Plant Pathogen Isolated from Citrus.</title>
        <authorList>
            <person name="Wang Y."/>
            <person name="Zhu L."/>
        </authorList>
    </citation>
    <scope>NUCLEOTIDE SEQUENCE</scope>
    <source>
        <strain evidence="1">YXFP-22015</strain>
    </source>
</reference>
<dbReference type="Proteomes" id="UP001163324">
    <property type="component" value="Chromosome 1"/>
</dbReference>
<gene>
    <name evidence="1" type="ORF">N3K66_000873</name>
</gene>
<organism evidence="1 2">
    <name type="scientific">Trichothecium roseum</name>
    <dbReference type="NCBI Taxonomy" id="47278"/>
    <lineage>
        <taxon>Eukaryota</taxon>
        <taxon>Fungi</taxon>
        <taxon>Dikarya</taxon>
        <taxon>Ascomycota</taxon>
        <taxon>Pezizomycotina</taxon>
        <taxon>Sordariomycetes</taxon>
        <taxon>Hypocreomycetidae</taxon>
        <taxon>Hypocreales</taxon>
        <taxon>Hypocreales incertae sedis</taxon>
        <taxon>Trichothecium</taxon>
    </lineage>
</organism>
<name>A0ACC0VD62_9HYPO</name>